<dbReference type="EMBL" id="CABEEP010000001">
    <property type="protein sequence ID" value="VTQ66003.1"/>
    <property type="molecule type" value="Genomic_DNA"/>
</dbReference>
<evidence type="ECO:0000313" key="2">
    <source>
        <dbReference type="Proteomes" id="UP000352698"/>
    </source>
</evidence>
<protein>
    <submittedName>
        <fullName evidence="1">Uncharacterized protein</fullName>
    </submittedName>
</protein>
<evidence type="ECO:0000313" key="1">
    <source>
        <dbReference type="EMBL" id="VTQ66003.1"/>
    </source>
</evidence>
<proteinExistence type="predicted"/>
<gene>
    <name evidence="1" type="ORF">NCTC12204_01828</name>
</gene>
<dbReference type="RefSeq" id="WP_010737871.1">
    <property type="nucleotide sequence ID" value="NZ_CABEEP010000001.1"/>
</dbReference>
<sequence length="325" mass="37442">MAKQKIRFNYFEPQLIIENNDLVKWDMKKFLDAILNNKKTFDASVFLGDEISDLEWNSCDYDSSNDIYYIQLSKLRSKNIPSRKRINHDKEDINLADDEYLGEFNLLVYDPKVQALIVQSNFYGLTTKQIALALTGLRQKVNKINGTSDGDIPYVVHLSPVIDSNAINKVLNNEIYRKVTIKGADYNAIADSDLNSQLLNKTIDALNEIHGVNFELTLSMAKSEKKDTLDKKEVRTMIEDVMRLSEKDDSNVAMHIATRKDIESSIEYIDLLTPRLSSEIILDVKNRSTIGAEYIYNGFKEQNYFNSSQYMQRKLIRLLPNNNKK</sequence>
<name>A0A7Z9AUT9_ENTHR</name>
<organism evidence="1 2">
    <name type="scientific">Enterococcus hirae</name>
    <dbReference type="NCBI Taxonomy" id="1354"/>
    <lineage>
        <taxon>Bacteria</taxon>
        <taxon>Bacillati</taxon>
        <taxon>Bacillota</taxon>
        <taxon>Bacilli</taxon>
        <taxon>Lactobacillales</taxon>
        <taxon>Enterococcaceae</taxon>
        <taxon>Enterococcus</taxon>
    </lineage>
</organism>
<accession>A0A7Z9AUT9</accession>
<dbReference type="AlphaFoldDB" id="A0A7Z9AUT9"/>
<comment type="caution">
    <text evidence="1">The sequence shown here is derived from an EMBL/GenBank/DDBJ whole genome shotgun (WGS) entry which is preliminary data.</text>
</comment>
<reference evidence="1 2" key="1">
    <citation type="submission" date="2019-05" db="EMBL/GenBank/DDBJ databases">
        <authorList>
            <consortium name="Pathogen Informatics"/>
        </authorList>
    </citation>
    <scope>NUCLEOTIDE SEQUENCE [LARGE SCALE GENOMIC DNA]</scope>
    <source>
        <strain evidence="1 2">NCTC12204</strain>
    </source>
</reference>
<dbReference type="Pfam" id="PF20505">
    <property type="entry name" value="DUF6731"/>
    <property type="match status" value="1"/>
</dbReference>
<dbReference type="InterPro" id="IPR046618">
    <property type="entry name" value="DUF6731"/>
</dbReference>
<dbReference type="Proteomes" id="UP000352698">
    <property type="component" value="Unassembled WGS sequence"/>
</dbReference>